<reference evidence="1" key="1">
    <citation type="submission" date="2023-04" db="EMBL/GenBank/DDBJ databases">
        <title>Phytophthora fragariaefolia NBRC 109709.</title>
        <authorList>
            <person name="Ichikawa N."/>
            <person name="Sato H."/>
            <person name="Tonouchi N."/>
        </authorList>
    </citation>
    <scope>NUCLEOTIDE SEQUENCE</scope>
    <source>
        <strain evidence="1">NBRC 109709</strain>
    </source>
</reference>
<name>A0A9W6XGW9_9STRA</name>
<comment type="caution">
    <text evidence="1">The sequence shown here is derived from an EMBL/GenBank/DDBJ whole genome shotgun (WGS) entry which is preliminary data.</text>
</comment>
<dbReference type="Proteomes" id="UP001165121">
    <property type="component" value="Unassembled WGS sequence"/>
</dbReference>
<evidence type="ECO:0000313" key="2">
    <source>
        <dbReference type="Proteomes" id="UP001165121"/>
    </source>
</evidence>
<accession>A0A9W6XGW9</accession>
<proteinExistence type="predicted"/>
<gene>
    <name evidence="1" type="ORF">Pfra01_001140800</name>
</gene>
<dbReference type="AlphaFoldDB" id="A0A9W6XGW9"/>
<protein>
    <submittedName>
        <fullName evidence="1">Unnamed protein product</fullName>
    </submittedName>
</protein>
<sequence>MDLGRGVDADLAGRQARVAVGDGVAVGGIADADAFEVGLVACGPVIACTSDSVRREQHAGKCGHQIRAQHGRTLAWYRFEYLPGFLKVNGPLYQDWRRR</sequence>
<dbReference type="EMBL" id="BSXT01001124">
    <property type="protein sequence ID" value="GMF38938.1"/>
    <property type="molecule type" value="Genomic_DNA"/>
</dbReference>
<evidence type="ECO:0000313" key="1">
    <source>
        <dbReference type="EMBL" id="GMF38938.1"/>
    </source>
</evidence>
<organism evidence="1 2">
    <name type="scientific">Phytophthora fragariaefolia</name>
    <dbReference type="NCBI Taxonomy" id="1490495"/>
    <lineage>
        <taxon>Eukaryota</taxon>
        <taxon>Sar</taxon>
        <taxon>Stramenopiles</taxon>
        <taxon>Oomycota</taxon>
        <taxon>Peronosporomycetes</taxon>
        <taxon>Peronosporales</taxon>
        <taxon>Peronosporaceae</taxon>
        <taxon>Phytophthora</taxon>
    </lineage>
</organism>
<keyword evidence="2" id="KW-1185">Reference proteome</keyword>